<evidence type="ECO:0000313" key="6">
    <source>
        <dbReference type="Proteomes" id="UP000289718"/>
    </source>
</evidence>
<dbReference type="OrthoDB" id="9793905at2"/>
<evidence type="ECO:0000256" key="2">
    <source>
        <dbReference type="PIRNR" id="PIRNR036893"/>
    </source>
</evidence>
<dbReference type="PROSITE" id="PS51257">
    <property type="entry name" value="PROKAR_LIPOPROTEIN"/>
    <property type="match status" value="1"/>
</dbReference>
<reference evidence="5 6" key="1">
    <citation type="submission" date="2017-09" db="EMBL/GenBank/DDBJ databases">
        <title>Genomics of the genus Arcobacter.</title>
        <authorList>
            <person name="Perez-Cataluna A."/>
            <person name="Figueras M.J."/>
            <person name="Salas-Masso N."/>
        </authorList>
    </citation>
    <scope>NUCLEOTIDE SEQUENCE [LARGE SCALE GENOMIC DNA]</scope>
    <source>
        <strain evidence="5 6">F156-34</strain>
    </source>
</reference>
<keyword evidence="6" id="KW-1185">Reference proteome</keyword>
<gene>
    <name evidence="5" type="ORF">CP965_03245</name>
</gene>
<dbReference type="InterPro" id="IPR000566">
    <property type="entry name" value="Lipocln_cytosolic_FA-bd_dom"/>
</dbReference>
<dbReference type="CDD" id="cd19438">
    <property type="entry name" value="lipocalin_Blc-like"/>
    <property type="match status" value="1"/>
</dbReference>
<sequence>MKNILFISLTIFIFTACSYKDPNIKSVKKVDLDRYLGAWYEIARYEHSFEKDCKNVTATYSVKENNEIKVINRCTKITTNEKTEAIGEAYAIDNSNSKLKVSFFWPFYGDYWIIMLDKNYSYAVVSEPSKKYLWILSRDKKLQEKDKSIILEKLNSLNYDLSKLIWTVQD</sequence>
<evidence type="ECO:0000256" key="1">
    <source>
        <dbReference type="ARBA" id="ARBA00006889"/>
    </source>
</evidence>
<dbReference type="AlphaFoldDB" id="A0A4Q1AXH8"/>
<dbReference type="InterPro" id="IPR022272">
    <property type="entry name" value="Lipocalin_CS"/>
</dbReference>
<dbReference type="PANTHER" id="PTHR10612:SF34">
    <property type="entry name" value="APOLIPOPROTEIN D"/>
    <property type="match status" value="1"/>
</dbReference>
<evidence type="ECO:0000313" key="5">
    <source>
        <dbReference type="EMBL" id="RXK14478.1"/>
    </source>
</evidence>
<dbReference type="SUPFAM" id="SSF50814">
    <property type="entry name" value="Lipocalins"/>
    <property type="match status" value="1"/>
</dbReference>
<dbReference type="InterPro" id="IPR002446">
    <property type="entry name" value="Lipocalin_bac"/>
</dbReference>
<feature type="lipid moiety-binding region" description="S-diacylglycerol cysteine" evidence="3">
    <location>
        <position position="17"/>
    </location>
</feature>
<protein>
    <recommendedName>
        <fullName evidence="4">Lipocalin/cytosolic fatty-acid binding domain-containing protein</fullName>
    </recommendedName>
</protein>
<dbReference type="InterPro" id="IPR012674">
    <property type="entry name" value="Calycin"/>
</dbReference>
<keyword evidence="3" id="KW-0564">Palmitate</keyword>
<dbReference type="EMBL" id="NXIE01000001">
    <property type="protein sequence ID" value="RXK14478.1"/>
    <property type="molecule type" value="Genomic_DNA"/>
</dbReference>
<proteinExistence type="inferred from homology"/>
<evidence type="ECO:0000259" key="4">
    <source>
        <dbReference type="Pfam" id="PF08212"/>
    </source>
</evidence>
<accession>A0A4Q1AXH8</accession>
<dbReference type="InterPro" id="IPR047202">
    <property type="entry name" value="Lipocalin_Blc-like_dom"/>
</dbReference>
<organism evidence="5 6">
    <name type="scientific">Halarcobacter mediterraneus</name>
    <dbReference type="NCBI Taxonomy" id="2023153"/>
    <lineage>
        <taxon>Bacteria</taxon>
        <taxon>Pseudomonadati</taxon>
        <taxon>Campylobacterota</taxon>
        <taxon>Epsilonproteobacteria</taxon>
        <taxon>Campylobacterales</taxon>
        <taxon>Arcobacteraceae</taxon>
        <taxon>Halarcobacter</taxon>
    </lineage>
</organism>
<comment type="similarity">
    <text evidence="1 2">Belongs to the calycin superfamily. Lipocalin family.</text>
</comment>
<keyword evidence="3" id="KW-0449">Lipoprotein</keyword>
<dbReference type="Pfam" id="PF08212">
    <property type="entry name" value="Lipocalin_2"/>
    <property type="match status" value="1"/>
</dbReference>
<dbReference type="RefSeq" id="WP_129060618.1">
    <property type="nucleotide sequence ID" value="NZ_NXIE01000001.1"/>
</dbReference>
<dbReference type="PANTHER" id="PTHR10612">
    <property type="entry name" value="APOLIPOPROTEIN D"/>
    <property type="match status" value="1"/>
</dbReference>
<dbReference type="GO" id="GO:0006950">
    <property type="term" value="P:response to stress"/>
    <property type="evidence" value="ECO:0007669"/>
    <property type="project" value="UniProtKB-ARBA"/>
</dbReference>
<comment type="caution">
    <text evidence="5">The sequence shown here is derived from an EMBL/GenBank/DDBJ whole genome shotgun (WGS) entry which is preliminary data.</text>
</comment>
<evidence type="ECO:0000256" key="3">
    <source>
        <dbReference type="PIRSR" id="PIRSR036893-52"/>
    </source>
</evidence>
<dbReference type="Proteomes" id="UP000289718">
    <property type="component" value="Unassembled WGS sequence"/>
</dbReference>
<dbReference type="InterPro" id="IPR022271">
    <property type="entry name" value="Lipocalin_ApoD"/>
</dbReference>
<dbReference type="PIRSF" id="PIRSF036893">
    <property type="entry name" value="Lipocalin_ApoD"/>
    <property type="match status" value="1"/>
</dbReference>
<dbReference type="PRINTS" id="PR01171">
    <property type="entry name" value="BCTLIPOCALIN"/>
</dbReference>
<dbReference type="PROSITE" id="PS00213">
    <property type="entry name" value="LIPOCALIN"/>
    <property type="match status" value="1"/>
</dbReference>
<name>A0A4Q1AXH8_9BACT</name>
<feature type="lipid moiety-binding region" description="N-palmitoyl cysteine" evidence="3">
    <location>
        <position position="17"/>
    </location>
</feature>
<feature type="domain" description="Lipocalin/cytosolic fatty-acid binding" evidence="4">
    <location>
        <begin position="30"/>
        <end position="169"/>
    </location>
</feature>
<dbReference type="Gene3D" id="2.40.128.20">
    <property type="match status" value="1"/>
</dbReference>